<keyword evidence="1" id="KW-1133">Transmembrane helix</keyword>
<protein>
    <submittedName>
        <fullName evidence="2">Uncharacterized protein</fullName>
    </submittedName>
</protein>
<keyword evidence="1" id="KW-0472">Membrane</keyword>
<reference evidence="3" key="1">
    <citation type="submission" date="2016-11" db="EMBL/GenBank/DDBJ databases">
        <authorList>
            <person name="Varghese N."/>
            <person name="Submissions S."/>
        </authorList>
    </citation>
    <scope>NUCLEOTIDE SEQUENCE [LARGE SCALE GENOMIC DNA]</scope>
    <source>
        <strain evidence="3">DSM 100566</strain>
    </source>
</reference>
<keyword evidence="1" id="KW-0812">Transmembrane</keyword>
<dbReference type="AlphaFoldDB" id="A0A1M5AJC7"/>
<evidence type="ECO:0000256" key="1">
    <source>
        <dbReference type="SAM" id="Phobius"/>
    </source>
</evidence>
<gene>
    <name evidence="2" type="ORF">SAMN05444273_10564</name>
</gene>
<proteinExistence type="predicted"/>
<sequence>MTLVWAALLNLHYVTAFIFAVLYYCLRVTRDYRLRRRLYDATAGLDADALYSQFRRAMWITGLYAAKPFRPVLSHRRAEVALVLATVLRERILEQSGEPLPRSYLRSRRQLIREAKRYALSYAPAGPNPN</sequence>
<feature type="transmembrane region" description="Helical" evidence="1">
    <location>
        <begin position="6"/>
        <end position="26"/>
    </location>
</feature>
<evidence type="ECO:0000313" key="2">
    <source>
        <dbReference type="EMBL" id="SHF30379.1"/>
    </source>
</evidence>
<dbReference type="OrthoDB" id="7854447at2"/>
<dbReference type="STRING" id="1486859.SAMN05444273_10564"/>
<evidence type="ECO:0000313" key="3">
    <source>
        <dbReference type="Proteomes" id="UP000184144"/>
    </source>
</evidence>
<dbReference type="Proteomes" id="UP000184144">
    <property type="component" value="Unassembled WGS sequence"/>
</dbReference>
<dbReference type="EMBL" id="FQUV01000005">
    <property type="protein sequence ID" value="SHF30379.1"/>
    <property type="molecule type" value="Genomic_DNA"/>
</dbReference>
<accession>A0A1M5AJC7</accession>
<dbReference type="RefSeq" id="WP_073143810.1">
    <property type="nucleotide sequence ID" value="NZ_FQUV01000005.1"/>
</dbReference>
<keyword evidence="3" id="KW-1185">Reference proteome</keyword>
<name>A0A1M5AJC7_9RHOB</name>
<organism evidence="2 3">
    <name type="scientific">Litoreibacter ascidiaceicola</name>
    <dbReference type="NCBI Taxonomy" id="1486859"/>
    <lineage>
        <taxon>Bacteria</taxon>
        <taxon>Pseudomonadati</taxon>
        <taxon>Pseudomonadota</taxon>
        <taxon>Alphaproteobacteria</taxon>
        <taxon>Rhodobacterales</taxon>
        <taxon>Roseobacteraceae</taxon>
        <taxon>Litoreibacter</taxon>
    </lineage>
</organism>